<evidence type="ECO:0000313" key="1">
    <source>
        <dbReference type="EMBL" id="RFU28327.1"/>
    </source>
</evidence>
<accession>A0A3E2H4V3</accession>
<dbReference type="InterPro" id="IPR011990">
    <property type="entry name" value="TPR-like_helical_dom_sf"/>
</dbReference>
<dbReference type="InterPro" id="IPR010323">
    <property type="entry name" value="DUF924"/>
</dbReference>
<organism evidence="1 2">
    <name type="scientific">Scytalidium lignicola</name>
    <name type="common">Hyphomycete</name>
    <dbReference type="NCBI Taxonomy" id="5539"/>
    <lineage>
        <taxon>Eukaryota</taxon>
        <taxon>Fungi</taxon>
        <taxon>Dikarya</taxon>
        <taxon>Ascomycota</taxon>
        <taxon>Pezizomycotina</taxon>
        <taxon>Leotiomycetes</taxon>
        <taxon>Leotiomycetes incertae sedis</taxon>
        <taxon>Scytalidium</taxon>
    </lineage>
</organism>
<protein>
    <recommendedName>
        <fullName evidence="3">DUF924-domain-containing protein</fullName>
    </recommendedName>
</protein>
<dbReference type="Pfam" id="PF06041">
    <property type="entry name" value="DUF924"/>
    <property type="match status" value="1"/>
</dbReference>
<dbReference type="Gene3D" id="1.20.58.320">
    <property type="entry name" value="TPR-like"/>
    <property type="match status" value="1"/>
</dbReference>
<feature type="non-terminal residue" evidence="1">
    <location>
        <position position="149"/>
    </location>
</feature>
<evidence type="ECO:0000313" key="2">
    <source>
        <dbReference type="Proteomes" id="UP000258309"/>
    </source>
</evidence>
<dbReference type="Proteomes" id="UP000258309">
    <property type="component" value="Unassembled WGS sequence"/>
</dbReference>
<dbReference type="OrthoDB" id="414698at2759"/>
<dbReference type="STRING" id="5539.A0A3E2H4V3"/>
<feature type="non-terminal residue" evidence="1">
    <location>
        <position position="1"/>
    </location>
</feature>
<dbReference type="AlphaFoldDB" id="A0A3E2H4V3"/>
<name>A0A3E2H4V3_SCYLI</name>
<comment type="caution">
    <text evidence="1">The sequence shown here is derived from an EMBL/GenBank/DDBJ whole genome shotgun (WGS) entry which is preliminary data.</text>
</comment>
<reference evidence="1 2" key="1">
    <citation type="submission" date="2018-05" db="EMBL/GenBank/DDBJ databases">
        <title>Draft genome sequence of Scytalidium lignicola DSM 105466, a ubiquitous saprotrophic fungus.</title>
        <authorList>
            <person name="Buettner E."/>
            <person name="Gebauer A.M."/>
            <person name="Hofrichter M."/>
            <person name="Liers C."/>
            <person name="Kellner H."/>
        </authorList>
    </citation>
    <scope>NUCLEOTIDE SEQUENCE [LARGE SCALE GENOMIC DNA]</scope>
    <source>
        <strain evidence="1 2">DSM 105466</strain>
    </source>
</reference>
<keyword evidence="2" id="KW-1185">Reference proteome</keyword>
<dbReference type="EMBL" id="NCSJ02000167">
    <property type="protein sequence ID" value="RFU28327.1"/>
    <property type="molecule type" value="Genomic_DNA"/>
</dbReference>
<evidence type="ECO:0008006" key="3">
    <source>
        <dbReference type="Google" id="ProtNLM"/>
    </source>
</evidence>
<sequence>MSLQFRAMSSTRHHSDPAIDQVLSYWFNEDERYPNPVIKWYDGGQKVDQEIRSKFSELILSARSKSLDSWTETANGTLALLLLLDQFPRNAYRGKPDACASETLALETANLAIAKGQDLQVPYLHQHFFLYALPTLRDFTWSNCGCKFV</sequence>
<dbReference type="SUPFAM" id="SSF48452">
    <property type="entry name" value="TPR-like"/>
    <property type="match status" value="1"/>
</dbReference>
<gene>
    <name evidence="1" type="ORF">B7463_g8010</name>
</gene>
<proteinExistence type="predicted"/>